<dbReference type="PANTHER" id="PTHR43531:SF11">
    <property type="entry name" value="METHYL-ACCEPTING CHEMOTAXIS PROTEIN 3"/>
    <property type="match status" value="1"/>
</dbReference>
<dbReference type="InterPro" id="IPR004089">
    <property type="entry name" value="MCPsignal_dom"/>
</dbReference>
<dbReference type="PANTHER" id="PTHR43531">
    <property type="entry name" value="PROTEIN ICFG"/>
    <property type="match status" value="1"/>
</dbReference>
<evidence type="ECO:0000256" key="1">
    <source>
        <dbReference type="ARBA" id="ARBA00022500"/>
    </source>
</evidence>
<keyword evidence="1" id="KW-0145">Chemotaxis</keyword>
<dbReference type="SUPFAM" id="SSF58104">
    <property type="entry name" value="Methyl-accepting chemotaxis protein (MCP) signaling domain"/>
    <property type="match status" value="1"/>
</dbReference>
<feature type="transmembrane region" description="Helical" evidence="6">
    <location>
        <begin position="14"/>
        <end position="35"/>
    </location>
</feature>
<evidence type="ECO:0000313" key="9">
    <source>
        <dbReference type="Proteomes" id="UP000180280"/>
    </source>
</evidence>
<evidence type="ECO:0000256" key="4">
    <source>
        <dbReference type="SAM" id="Coils"/>
    </source>
</evidence>
<dbReference type="RefSeq" id="WP_071112610.1">
    <property type="nucleotide sequence ID" value="NZ_MKCT01000017.1"/>
</dbReference>
<dbReference type="InterPro" id="IPR051310">
    <property type="entry name" value="MCP_chemotaxis"/>
</dbReference>
<keyword evidence="6" id="KW-1133">Transmembrane helix</keyword>
<keyword evidence="6" id="KW-0472">Membrane</keyword>
<feature type="coiled-coil region" evidence="4">
    <location>
        <begin position="467"/>
        <end position="498"/>
    </location>
</feature>
<sequence length="544" mass="58458">MTAKPGMRVATRQALGYGAIIFLLLLCIAVSLQGFDNINGAIRDITRVNNVEAHLAHQLLELNQQLRLEIRNALLAGNQPALERASQDFDDALRRYQETEQKLALMFQRETSTTARERELMATIQNSSRAVHQDYQQALAQTGQQKLRDARALLVGKGGKLNQQLSALADVEDKLNEDLARQSEATYLSSRNRMLLLATLAVVCSLLIAAVISRDLLRTLGGEPQAVAGMMREVANGNLHCSIALRPGDESSLAASIMQTVQTLGAIIGEVKNGSESLSIASQHIHSTSQMLARSASEQASGLEQTSSSVEQMSASINQTNDNARLTESMAEKASREAAQGGEAVQQTIRAMREIADRIGVIDDIAYQTNLLALNAAIEAARAGEHGKGFAVVAAEVRKLAERSQVAAQEISALARSSVNLVDEAGGLLEEIVRSSSRTSDLVQEIAAASNEQSGGVGQISLAVQQLNQTTQQNASASEELAATAEEMNRQAENLHDLIGFFHLGALHAGPQTRPRPRRSSRLRAAPSTASCSSEPAETPTWPH</sequence>
<keyword evidence="6" id="KW-0812">Transmembrane</keyword>
<reference evidence="8 9" key="1">
    <citation type="submission" date="2016-09" db="EMBL/GenBank/DDBJ databases">
        <title>Chromobacterium muskegensis sp. nov., an insecticidal bacterium isolated from Sphagnum bogs.</title>
        <authorList>
            <person name="Sparks M.E."/>
            <person name="Blackburn M.B."/>
            <person name="Gundersen-Rindal D.E."/>
            <person name="Mitchell A."/>
            <person name="Farrar R."/>
            <person name="Kuhar D."/>
        </authorList>
    </citation>
    <scope>NUCLEOTIDE SEQUENCE [LARGE SCALE GENOMIC DNA]</scope>
    <source>
        <strain evidence="8 9">14B-1</strain>
    </source>
</reference>
<evidence type="ECO:0000256" key="6">
    <source>
        <dbReference type="SAM" id="Phobius"/>
    </source>
</evidence>
<comment type="similarity">
    <text evidence="2">Belongs to the methyl-accepting chemotaxis (MCP) protein family.</text>
</comment>
<keyword evidence="9" id="KW-1185">Reference proteome</keyword>
<dbReference type="PRINTS" id="PR00260">
    <property type="entry name" value="CHEMTRNSDUCR"/>
</dbReference>
<dbReference type="InterPro" id="IPR004090">
    <property type="entry name" value="Chemotax_Me-accpt_rcpt"/>
</dbReference>
<feature type="region of interest" description="Disordered" evidence="5">
    <location>
        <begin position="509"/>
        <end position="544"/>
    </location>
</feature>
<dbReference type="InterPro" id="IPR024478">
    <property type="entry name" value="HlyB_4HB_MCP"/>
</dbReference>
<dbReference type="SMART" id="SM00283">
    <property type="entry name" value="MA"/>
    <property type="match status" value="1"/>
</dbReference>
<accession>A0ABX3CD23</accession>
<evidence type="ECO:0000256" key="5">
    <source>
        <dbReference type="SAM" id="MobiDB-lite"/>
    </source>
</evidence>
<feature type="region of interest" description="Disordered" evidence="5">
    <location>
        <begin position="293"/>
        <end position="312"/>
    </location>
</feature>
<evidence type="ECO:0000256" key="3">
    <source>
        <dbReference type="PROSITE-ProRule" id="PRU00284"/>
    </source>
</evidence>
<evidence type="ECO:0000256" key="2">
    <source>
        <dbReference type="ARBA" id="ARBA00029447"/>
    </source>
</evidence>
<dbReference type="Proteomes" id="UP000180280">
    <property type="component" value="Unassembled WGS sequence"/>
</dbReference>
<proteinExistence type="inferred from homology"/>
<dbReference type="PROSITE" id="PS50111">
    <property type="entry name" value="CHEMOTAXIS_TRANSDUC_2"/>
    <property type="match status" value="1"/>
</dbReference>
<dbReference type="Pfam" id="PF12729">
    <property type="entry name" value="4HB_MCP_1"/>
    <property type="match status" value="1"/>
</dbReference>
<keyword evidence="4" id="KW-0175">Coiled coil</keyword>
<comment type="caution">
    <text evidence="8">The sequence shown here is derived from an EMBL/GenBank/DDBJ whole genome shotgun (WGS) entry which is preliminary data.</text>
</comment>
<feature type="domain" description="Methyl-accepting transducer" evidence="7">
    <location>
        <begin position="274"/>
        <end position="489"/>
    </location>
</feature>
<dbReference type="Gene3D" id="1.10.287.950">
    <property type="entry name" value="Methyl-accepting chemotaxis protein"/>
    <property type="match status" value="1"/>
</dbReference>
<name>A0ABX3CD23_9NEIS</name>
<dbReference type="Pfam" id="PF00015">
    <property type="entry name" value="MCPsignal"/>
    <property type="match status" value="1"/>
</dbReference>
<dbReference type="EMBL" id="MKCT01000017">
    <property type="protein sequence ID" value="OHX20185.1"/>
    <property type="molecule type" value="Genomic_DNA"/>
</dbReference>
<gene>
    <name evidence="8" type="ORF">BI344_06680</name>
</gene>
<organism evidence="8 9">
    <name type="scientific">Chromobacterium sphagni</name>
    <dbReference type="NCBI Taxonomy" id="1903179"/>
    <lineage>
        <taxon>Bacteria</taxon>
        <taxon>Pseudomonadati</taxon>
        <taxon>Pseudomonadota</taxon>
        <taxon>Betaproteobacteria</taxon>
        <taxon>Neisseriales</taxon>
        <taxon>Chromobacteriaceae</taxon>
        <taxon>Chromobacterium</taxon>
    </lineage>
</organism>
<evidence type="ECO:0000259" key="7">
    <source>
        <dbReference type="PROSITE" id="PS50111"/>
    </source>
</evidence>
<keyword evidence="3" id="KW-0807">Transducer</keyword>
<evidence type="ECO:0000313" key="8">
    <source>
        <dbReference type="EMBL" id="OHX20185.1"/>
    </source>
</evidence>
<protein>
    <recommendedName>
        <fullName evidence="7">Methyl-accepting transducer domain-containing protein</fullName>
    </recommendedName>
</protein>